<feature type="domain" description="Helix-turn-helix" evidence="1">
    <location>
        <begin position="8"/>
        <end position="58"/>
    </location>
</feature>
<dbReference type="InterPro" id="IPR041657">
    <property type="entry name" value="HTH_17"/>
</dbReference>
<dbReference type="InterPro" id="IPR010093">
    <property type="entry name" value="SinI_DNA-bd"/>
</dbReference>
<organism evidence="2 3">
    <name type="scientific">Rhodococcoides yunnanense</name>
    <dbReference type="NCBI Taxonomy" id="278209"/>
    <lineage>
        <taxon>Bacteria</taxon>
        <taxon>Bacillati</taxon>
        <taxon>Actinomycetota</taxon>
        <taxon>Actinomycetes</taxon>
        <taxon>Mycobacteriales</taxon>
        <taxon>Nocardiaceae</taxon>
        <taxon>Rhodococcoides</taxon>
    </lineage>
</organism>
<reference evidence="2 3" key="1">
    <citation type="submission" date="2023-10" db="EMBL/GenBank/DDBJ databases">
        <title>Development of a sustainable strategy for remediation of hydrocarbon-contaminated territories based on the waste exchange concept.</title>
        <authorList>
            <person name="Krivoruchko A."/>
        </authorList>
    </citation>
    <scope>NUCLEOTIDE SEQUENCE [LARGE SCALE GENOMIC DNA]</scope>
    <source>
        <strain evidence="2 3">IEGM 1323</strain>
    </source>
</reference>
<accession>A0ABU4BDQ5</accession>
<dbReference type="SUPFAM" id="SSF46955">
    <property type="entry name" value="Putative DNA-binding domain"/>
    <property type="match status" value="1"/>
</dbReference>
<dbReference type="EMBL" id="JAWLJX010000003">
    <property type="protein sequence ID" value="MDV6262340.1"/>
    <property type="molecule type" value="Genomic_DNA"/>
</dbReference>
<sequence length="61" mass="6994">MNIDPRKLLSVSQFAELVGVGPHTIRAWIRDGRIEVYRIGNRVIRIDPDQVDAIVTKQPRN</sequence>
<name>A0ABU4BDQ5_9NOCA</name>
<comment type="caution">
    <text evidence="2">The sequence shown here is derived from an EMBL/GenBank/DDBJ whole genome shotgun (WGS) entry which is preliminary data.</text>
</comment>
<dbReference type="InterPro" id="IPR009061">
    <property type="entry name" value="DNA-bd_dom_put_sf"/>
</dbReference>
<proteinExistence type="predicted"/>
<gene>
    <name evidence="2" type="ORF">R3P96_13415</name>
</gene>
<protein>
    <submittedName>
        <fullName evidence="2">Helix-turn-helix domain-containing protein</fullName>
    </submittedName>
</protein>
<evidence type="ECO:0000313" key="2">
    <source>
        <dbReference type="EMBL" id="MDV6262340.1"/>
    </source>
</evidence>
<evidence type="ECO:0000313" key="3">
    <source>
        <dbReference type="Proteomes" id="UP001185755"/>
    </source>
</evidence>
<dbReference type="NCBIfam" id="TIGR01764">
    <property type="entry name" value="excise"/>
    <property type="match status" value="1"/>
</dbReference>
<dbReference type="Gene3D" id="1.10.1660.10">
    <property type="match status" value="1"/>
</dbReference>
<dbReference type="Pfam" id="PF12728">
    <property type="entry name" value="HTH_17"/>
    <property type="match status" value="1"/>
</dbReference>
<keyword evidence="3" id="KW-1185">Reference proteome</keyword>
<dbReference type="RefSeq" id="WP_317564742.1">
    <property type="nucleotide sequence ID" value="NZ_JAWLJX010000003.1"/>
</dbReference>
<evidence type="ECO:0000259" key="1">
    <source>
        <dbReference type="Pfam" id="PF12728"/>
    </source>
</evidence>
<dbReference type="Proteomes" id="UP001185755">
    <property type="component" value="Unassembled WGS sequence"/>
</dbReference>